<feature type="transmembrane region" description="Helical" evidence="6">
    <location>
        <begin position="49"/>
        <end position="72"/>
    </location>
</feature>
<dbReference type="InterPro" id="IPR036286">
    <property type="entry name" value="LexA/Signal_pep-like_sf"/>
</dbReference>
<evidence type="ECO:0000313" key="9">
    <source>
        <dbReference type="EMBL" id="MFD1845112.1"/>
    </source>
</evidence>
<dbReference type="SUPFAM" id="SSF51306">
    <property type="entry name" value="LexA/Signal peptidase"/>
    <property type="match status" value="1"/>
</dbReference>
<keyword evidence="6" id="KW-0812">Transmembrane</keyword>
<evidence type="ECO:0000313" key="10">
    <source>
        <dbReference type="Proteomes" id="UP001597307"/>
    </source>
</evidence>
<gene>
    <name evidence="9" type="primary">lepB</name>
    <name evidence="9" type="ORF">ACFSFX_00685</name>
</gene>
<protein>
    <recommendedName>
        <fullName evidence="4 6">Signal peptidase I</fullName>
        <ecNumber evidence="4 6">3.4.21.89</ecNumber>
    </recommendedName>
</protein>
<evidence type="ECO:0000256" key="2">
    <source>
        <dbReference type="ARBA" id="ARBA00004401"/>
    </source>
</evidence>
<evidence type="ECO:0000256" key="4">
    <source>
        <dbReference type="ARBA" id="ARBA00013208"/>
    </source>
</evidence>
<keyword evidence="6" id="KW-0645">Protease</keyword>
<organism evidence="9 10">
    <name type="scientific">Arthrobacter flavus</name>
    <dbReference type="NCBI Taxonomy" id="95172"/>
    <lineage>
        <taxon>Bacteria</taxon>
        <taxon>Bacillati</taxon>
        <taxon>Actinomycetota</taxon>
        <taxon>Actinomycetes</taxon>
        <taxon>Micrococcales</taxon>
        <taxon>Micrococcaceae</taxon>
        <taxon>Arthrobacter</taxon>
    </lineage>
</organism>
<keyword evidence="6" id="KW-1133">Transmembrane helix</keyword>
<sequence>MATSVPGKSNDDADAPNPEMSRSAHRDRSGKKQANDDGARSLGGWLKEILIIVGIAILLSFLIKTFLFRAFFIPSGSMENTLEIDDRIFVNQLVPAPFELQRGDVVVFQDTEGWLPAPPPGTGPGANWVKDGLIFVGLLPDDTQQHLVKRVIGMAGDRVVCCDDDGRITVNGEPLEEPYLYPGASPSDTEFDVTVPEGKIWVMGDHRNASADSRANTDKPNSGFIGVEDIEGRAAVIAWPLNRMGFLGNYPEVFDSVPGPEAATAP</sequence>
<dbReference type="RefSeq" id="WP_343877109.1">
    <property type="nucleotide sequence ID" value="NZ_BAAAIJ010000002.1"/>
</dbReference>
<evidence type="ECO:0000259" key="8">
    <source>
        <dbReference type="Pfam" id="PF10502"/>
    </source>
</evidence>
<feature type="region of interest" description="Disordered" evidence="7">
    <location>
        <begin position="1"/>
        <end position="37"/>
    </location>
</feature>
<dbReference type="NCBIfam" id="TIGR02227">
    <property type="entry name" value="sigpep_I_bact"/>
    <property type="match status" value="1"/>
</dbReference>
<dbReference type="InterPro" id="IPR019758">
    <property type="entry name" value="Pept_S26A_signal_pept_1_CS"/>
</dbReference>
<dbReference type="Proteomes" id="UP001597307">
    <property type="component" value="Unassembled WGS sequence"/>
</dbReference>
<dbReference type="EMBL" id="JBHUGA010000002">
    <property type="protein sequence ID" value="MFD1845112.1"/>
    <property type="molecule type" value="Genomic_DNA"/>
</dbReference>
<keyword evidence="6" id="KW-0472">Membrane</keyword>
<dbReference type="PRINTS" id="PR00727">
    <property type="entry name" value="LEADERPTASE"/>
</dbReference>
<accession>A0ABW4Q2Y6</accession>
<evidence type="ECO:0000256" key="5">
    <source>
        <dbReference type="ARBA" id="ARBA00022801"/>
    </source>
</evidence>
<dbReference type="InterPro" id="IPR000223">
    <property type="entry name" value="Pept_S26A_signal_pept_1"/>
</dbReference>
<comment type="similarity">
    <text evidence="3 6">Belongs to the peptidase S26 family.</text>
</comment>
<keyword evidence="10" id="KW-1185">Reference proteome</keyword>
<evidence type="ECO:0000256" key="1">
    <source>
        <dbReference type="ARBA" id="ARBA00000677"/>
    </source>
</evidence>
<keyword evidence="5 6" id="KW-0378">Hydrolase</keyword>
<comment type="subcellular location">
    <subcellularLocation>
        <location evidence="2">Cell membrane</location>
        <topology evidence="2">Single-pass type II membrane protein</topology>
    </subcellularLocation>
    <subcellularLocation>
        <location evidence="6">Membrane</location>
        <topology evidence="6">Single-pass type II membrane protein</topology>
    </subcellularLocation>
</comment>
<dbReference type="InterPro" id="IPR019533">
    <property type="entry name" value="Peptidase_S26"/>
</dbReference>
<comment type="caution">
    <text evidence="9">The sequence shown here is derived from an EMBL/GenBank/DDBJ whole genome shotgun (WGS) entry which is preliminary data.</text>
</comment>
<dbReference type="Gene3D" id="2.10.109.10">
    <property type="entry name" value="Umud Fragment, subunit A"/>
    <property type="match status" value="1"/>
</dbReference>
<reference evidence="10" key="1">
    <citation type="journal article" date="2019" name="Int. J. Syst. Evol. Microbiol.">
        <title>The Global Catalogue of Microorganisms (GCM) 10K type strain sequencing project: providing services to taxonomists for standard genome sequencing and annotation.</title>
        <authorList>
            <consortium name="The Broad Institute Genomics Platform"/>
            <consortium name="The Broad Institute Genome Sequencing Center for Infectious Disease"/>
            <person name="Wu L."/>
            <person name="Ma J."/>
        </authorList>
    </citation>
    <scope>NUCLEOTIDE SEQUENCE [LARGE SCALE GENOMIC DNA]</scope>
    <source>
        <strain evidence="10">JCM 11496</strain>
    </source>
</reference>
<dbReference type="CDD" id="cd06530">
    <property type="entry name" value="S26_SPase_I"/>
    <property type="match status" value="1"/>
</dbReference>
<dbReference type="GO" id="GO:0009003">
    <property type="term" value="F:signal peptidase activity"/>
    <property type="evidence" value="ECO:0007669"/>
    <property type="project" value="UniProtKB-EC"/>
</dbReference>
<proteinExistence type="inferred from homology"/>
<dbReference type="Pfam" id="PF10502">
    <property type="entry name" value="Peptidase_S26"/>
    <property type="match status" value="1"/>
</dbReference>
<feature type="domain" description="Peptidase S26" evidence="8">
    <location>
        <begin position="47"/>
        <end position="239"/>
    </location>
</feature>
<evidence type="ECO:0000256" key="6">
    <source>
        <dbReference type="RuleBase" id="RU362042"/>
    </source>
</evidence>
<dbReference type="PANTHER" id="PTHR43390">
    <property type="entry name" value="SIGNAL PEPTIDASE I"/>
    <property type="match status" value="1"/>
</dbReference>
<evidence type="ECO:0000256" key="7">
    <source>
        <dbReference type="SAM" id="MobiDB-lite"/>
    </source>
</evidence>
<dbReference type="EC" id="3.4.21.89" evidence="4 6"/>
<dbReference type="PANTHER" id="PTHR43390:SF1">
    <property type="entry name" value="CHLOROPLAST PROCESSING PEPTIDASE"/>
    <property type="match status" value="1"/>
</dbReference>
<evidence type="ECO:0000256" key="3">
    <source>
        <dbReference type="ARBA" id="ARBA00009370"/>
    </source>
</evidence>
<comment type="catalytic activity">
    <reaction evidence="1 6">
        <text>Cleavage of hydrophobic, N-terminal signal or leader sequences from secreted and periplasmic proteins.</text>
        <dbReference type="EC" id="3.4.21.89"/>
    </reaction>
</comment>
<name>A0ABW4Q2Y6_9MICC</name>
<dbReference type="PROSITE" id="PS00761">
    <property type="entry name" value="SPASE_I_3"/>
    <property type="match status" value="1"/>
</dbReference>